<proteinExistence type="predicted"/>
<dbReference type="AlphaFoldDB" id="F2UF22"/>
<evidence type="ECO:0000256" key="1">
    <source>
        <dbReference type="SAM" id="Phobius"/>
    </source>
</evidence>
<evidence type="ECO:0000313" key="3">
    <source>
        <dbReference type="Proteomes" id="UP000007799"/>
    </source>
</evidence>
<keyword evidence="1" id="KW-1133">Transmembrane helix</keyword>
<reference evidence="2" key="1">
    <citation type="submission" date="2009-08" db="EMBL/GenBank/DDBJ databases">
        <title>Annotation of Salpingoeca rosetta.</title>
        <authorList>
            <consortium name="The Broad Institute Genome Sequencing Platform"/>
            <person name="Russ C."/>
            <person name="Cuomo C."/>
            <person name="Burger G."/>
            <person name="Gray M.W."/>
            <person name="Holland P.W.H."/>
            <person name="King N."/>
            <person name="Lang F.B.F."/>
            <person name="Roger A.J."/>
            <person name="Ruiz-Trillo I."/>
            <person name="Young S.K."/>
            <person name="Zeng Q."/>
            <person name="Gargeya S."/>
            <person name="Alvarado L."/>
            <person name="Berlin A."/>
            <person name="Chapman S.B."/>
            <person name="Chen Z."/>
            <person name="Freedman E."/>
            <person name="Gellesch M."/>
            <person name="Goldberg J."/>
            <person name="Griggs A."/>
            <person name="Gujja S."/>
            <person name="Heilman E."/>
            <person name="Heiman D."/>
            <person name="Howarth C."/>
            <person name="Mehta T."/>
            <person name="Neiman D."/>
            <person name="Pearson M."/>
            <person name="Roberts A."/>
            <person name="Saif S."/>
            <person name="Shea T."/>
            <person name="Shenoy N."/>
            <person name="Sisk P."/>
            <person name="Stolte C."/>
            <person name="Sykes S."/>
            <person name="White J."/>
            <person name="Yandava C."/>
            <person name="Haas B."/>
            <person name="Nusbaum C."/>
            <person name="Birren B."/>
        </authorList>
    </citation>
    <scope>NUCLEOTIDE SEQUENCE [LARGE SCALE GENOMIC DNA]</scope>
    <source>
        <strain evidence="2">ATCC 50818</strain>
    </source>
</reference>
<feature type="transmembrane region" description="Helical" evidence="1">
    <location>
        <begin position="95"/>
        <end position="114"/>
    </location>
</feature>
<dbReference type="Proteomes" id="UP000007799">
    <property type="component" value="Unassembled WGS sequence"/>
</dbReference>
<dbReference type="RefSeq" id="XP_004992275.1">
    <property type="nucleotide sequence ID" value="XM_004992218.1"/>
</dbReference>
<keyword evidence="1" id="KW-0812">Transmembrane</keyword>
<dbReference type="InParanoid" id="F2UF22"/>
<evidence type="ECO:0000313" key="2">
    <source>
        <dbReference type="EMBL" id="EGD75222.1"/>
    </source>
</evidence>
<keyword evidence="1" id="KW-0472">Membrane</keyword>
<keyword evidence="3" id="KW-1185">Reference proteome</keyword>
<protein>
    <recommendedName>
        <fullName evidence="4">Transmembrane protein</fullName>
    </recommendedName>
</protein>
<dbReference type="KEGG" id="sre:PTSG_12499"/>
<sequence>MVAVLLQCTHVPIRVKCTTFRRAGVCSWCRAPHFTSSPSLLLGGRGCLLLGLSPSLHSPFAPPLPTSSPAPFPSRDSCVSAFCLPFRCSFHGKRIAYVSATGFALISFAALHVLFYRLRSFLPSLAHTILLFLTLFR</sequence>
<accession>F2UF22</accession>
<dbReference type="GeneID" id="16072834"/>
<gene>
    <name evidence="2" type="ORF">PTSG_12499</name>
</gene>
<dbReference type="EMBL" id="GL832971">
    <property type="protein sequence ID" value="EGD75222.1"/>
    <property type="molecule type" value="Genomic_DNA"/>
</dbReference>
<evidence type="ECO:0008006" key="4">
    <source>
        <dbReference type="Google" id="ProtNLM"/>
    </source>
</evidence>
<organism evidence="3">
    <name type="scientific">Salpingoeca rosetta (strain ATCC 50818 / BSB-021)</name>
    <dbReference type="NCBI Taxonomy" id="946362"/>
    <lineage>
        <taxon>Eukaryota</taxon>
        <taxon>Choanoflagellata</taxon>
        <taxon>Craspedida</taxon>
        <taxon>Salpingoecidae</taxon>
        <taxon>Salpingoeca</taxon>
    </lineage>
</organism>
<name>F2UF22_SALR5</name>